<evidence type="ECO:0000313" key="2">
    <source>
        <dbReference type="EMBL" id="EFJ33194.1"/>
    </source>
</evidence>
<dbReference type="InParanoid" id="D8R309"/>
<gene>
    <name evidence="2" type="ORF">SELMODRAFT_406814</name>
</gene>
<sequence>MAPDLSFQRKRKLDVVPDTSKRKRGSSYSVVSAKQAAREGFEERGAQREERLLSCQFSRSLLGARSRWSSGETSAKLTDDLLLNNGGCDTVSLAEKIKLSEVEDSHAQERRSTRLRSLIKGEEAVADCPRSLTQRFIIDSSRLEVEVGPEASDWKEQSELLLELEKYQALGFFLAELYLDAAPSPERGKLLDHATTTYARLSSGRRLGPGKKRSIKQHAGWIFWGRFHCVTACSEVPLLASSATYV</sequence>
<proteinExistence type="predicted"/>
<name>D8R309_SELML</name>
<organism evidence="3">
    <name type="scientific">Selaginella moellendorffii</name>
    <name type="common">Spikemoss</name>
    <dbReference type="NCBI Taxonomy" id="88036"/>
    <lineage>
        <taxon>Eukaryota</taxon>
        <taxon>Viridiplantae</taxon>
        <taxon>Streptophyta</taxon>
        <taxon>Embryophyta</taxon>
        <taxon>Tracheophyta</taxon>
        <taxon>Lycopodiopsida</taxon>
        <taxon>Selaginellales</taxon>
        <taxon>Selaginellaceae</taxon>
        <taxon>Selaginella</taxon>
    </lineage>
</organism>
<evidence type="ECO:0000256" key="1">
    <source>
        <dbReference type="SAM" id="MobiDB-lite"/>
    </source>
</evidence>
<dbReference type="KEGG" id="smo:SELMODRAFT_406814"/>
<dbReference type="Proteomes" id="UP000001514">
    <property type="component" value="Unassembled WGS sequence"/>
</dbReference>
<accession>D8R309</accession>
<keyword evidence="3" id="KW-1185">Reference proteome</keyword>
<reference evidence="2 3" key="1">
    <citation type="journal article" date="2011" name="Science">
        <title>The Selaginella genome identifies genetic changes associated with the evolution of vascular plants.</title>
        <authorList>
            <person name="Banks J.A."/>
            <person name="Nishiyama T."/>
            <person name="Hasebe M."/>
            <person name="Bowman J.L."/>
            <person name="Gribskov M."/>
            <person name="dePamphilis C."/>
            <person name="Albert V.A."/>
            <person name="Aono N."/>
            <person name="Aoyama T."/>
            <person name="Ambrose B.A."/>
            <person name="Ashton N.W."/>
            <person name="Axtell M.J."/>
            <person name="Barker E."/>
            <person name="Barker M.S."/>
            <person name="Bennetzen J.L."/>
            <person name="Bonawitz N.D."/>
            <person name="Chapple C."/>
            <person name="Cheng C."/>
            <person name="Correa L.G."/>
            <person name="Dacre M."/>
            <person name="DeBarry J."/>
            <person name="Dreyer I."/>
            <person name="Elias M."/>
            <person name="Engstrom E.M."/>
            <person name="Estelle M."/>
            <person name="Feng L."/>
            <person name="Finet C."/>
            <person name="Floyd S.K."/>
            <person name="Frommer W.B."/>
            <person name="Fujita T."/>
            <person name="Gramzow L."/>
            <person name="Gutensohn M."/>
            <person name="Harholt J."/>
            <person name="Hattori M."/>
            <person name="Heyl A."/>
            <person name="Hirai T."/>
            <person name="Hiwatashi Y."/>
            <person name="Ishikawa M."/>
            <person name="Iwata M."/>
            <person name="Karol K.G."/>
            <person name="Koehler B."/>
            <person name="Kolukisaoglu U."/>
            <person name="Kubo M."/>
            <person name="Kurata T."/>
            <person name="Lalonde S."/>
            <person name="Li K."/>
            <person name="Li Y."/>
            <person name="Litt A."/>
            <person name="Lyons E."/>
            <person name="Manning G."/>
            <person name="Maruyama T."/>
            <person name="Michael T.P."/>
            <person name="Mikami K."/>
            <person name="Miyazaki S."/>
            <person name="Morinaga S."/>
            <person name="Murata T."/>
            <person name="Mueller-Roeber B."/>
            <person name="Nelson D.R."/>
            <person name="Obara M."/>
            <person name="Oguri Y."/>
            <person name="Olmstead R.G."/>
            <person name="Onodera N."/>
            <person name="Petersen B.L."/>
            <person name="Pils B."/>
            <person name="Prigge M."/>
            <person name="Rensing S.A."/>
            <person name="Riano-Pachon D.M."/>
            <person name="Roberts A.W."/>
            <person name="Sato Y."/>
            <person name="Scheller H.V."/>
            <person name="Schulz B."/>
            <person name="Schulz C."/>
            <person name="Shakirov E.V."/>
            <person name="Shibagaki N."/>
            <person name="Shinohara N."/>
            <person name="Shippen D.E."/>
            <person name="Soerensen I."/>
            <person name="Sotooka R."/>
            <person name="Sugimoto N."/>
            <person name="Sugita M."/>
            <person name="Sumikawa N."/>
            <person name="Tanurdzic M."/>
            <person name="Theissen G."/>
            <person name="Ulvskov P."/>
            <person name="Wakazuki S."/>
            <person name="Weng J.K."/>
            <person name="Willats W.W."/>
            <person name="Wipf D."/>
            <person name="Wolf P.G."/>
            <person name="Yang L."/>
            <person name="Zimmer A.D."/>
            <person name="Zhu Q."/>
            <person name="Mitros T."/>
            <person name="Hellsten U."/>
            <person name="Loque D."/>
            <person name="Otillar R."/>
            <person name="Salamov A."/>
            <person name="Schmutz J."/>
            <person name="Shapiro H."/>
            <person name="Lindquist E."/>
            <person name="Lucas S."/>
            <person name="Rokhsar D."/>
            <person name="Grigoriev I.V."/>
        </authorList>
    </citation>
    <scope>NUCLEOTIDE SEQUENCE [LARGE SCALE GENOMIC DNA]</scope>
</reference>
<evidence type="ECO:0000313" key="3">
    <source>
        <dbReference type="Proteomes" id="UP000001514"/>
    </source>
</evidence>
<feature type="region of interest" description="Disordered" evidence="1">
    <location>
        <begin position="1"/>
        <end position="43"/>
    </location>
</feature>
<protein>
    <submittedName>
        <fullName evidence="2">Uncharacterized protein</fullName>
    </submittedName>
</protein>
<dbReference type="AlphaFoldDB" id="D8R309"/>
<dbReference type="EMBL" id="GL377571">
    <property type="protein sequence ID" value="EFJ33194.1"/>
    <property type="molecule type" value="Genomic_DNA"/>
</dbReference>
<dbReference type="HOGENOM" id="CLU_1130663_0_0_1"/>
<dbReference type="Gramene" id="EFJ33194">
    <property type="protein sequence ID" value="EFJ33194"/>
    <property type="gene ID" value="SELMODRAFT_406814"/>
</dbReference>